<dbReference type="Proteomes" id="UP001206925">
    <property type="component" value="Unassembled WGS sequence"/>
</dbReference>
<sequence length="64" mass="7157">YQQLTYCLEVVALRPNMMVQQGSIHSGSNSQSQSRRLVPGTPNGGLDMFHPLGWLSRNIQTDQL</sequence>
<dbReference type="EMBL" id="JAMZMK010008082">
    <property type="protein sequence ID" value="KAI7742089.1"/>
    <property type="molecule type" value="Genomic_DNA"/>
</dbReference>
<feature type="region of interest" description="Disordered" evidence="1">
    <location>
        <begin position="21"/>
        <end position="42"/>
    </location>
</feature>
<gene>
    <name evidence="2" type="ORF">M8C21_014312</name>
</gene>
<reference evidence="2" key="1">
    <citation type="submission" date="2022-06" db="EMBL/GenBank/DDBJ databases">
        <title>Uncovering the hologenomic basis of an extraordinary plant invasion.</title>
        <authorList>
            <person name="Bieker V.C."/>
            <person name="Martin M.D."/>
            <person name="Gilbert T."/>
            <person name="Hodgins K."/>
            <person name="Battlay P."/>
            <person name="Petersen B."/>
            <person name="Wilson J."/>
        </authorList>
    </citation>
    <scope>NUCLEOTIDE SEQUENCE</scope>
    <source>
        <strain evidence="2">AA19_3_7</strain>
        <tissue evidence="2">Leaf</tissue>
    </source>
</reference>
<organism evidence="2 3">
    <name type="scientific">Ambrosia artemisiifolia</name>
    <name type="common">Common ragweed</name>
    <dbReference type="NCBI Taxonomy" id="4212"/>
    <lineage>
        <taxon>Eukaryota</taxon>
        <taxon>Viridiplantae</taxon>
        <taxon>Streptophyta</taxon>
        <taxon>Embryophyta</taxon>
        <taxon>Tracheophyta</taxon>
        <taxon>Spermatophyta</taxon>
        <taxon>Magnoliopsida</taxon>
        <taxon>eudicotyledons</taxon>
        <taxon>Gunneridae</taxon>
        <taxon>Pentapetalae</taxon>
        <taxon>asterids</taxon>
        <taxon>campanulids</taxon>
        <taxon>Asterales</taxon>
        <taxon>Asteraceae</taxon>
        <taxon>Asteroideae</taxon>
        <taxon>Heliantheae alliance</taxon>
        <taxon>Heliantheae</taxon>
        <taxon>Ambrosia</taxon>
    </lineage>
</organism>
<evidence type="ECO:0000256" key="1">
    <source>
        <dbReference type="SAM" id="MobiDB-lite"/>
    </source>
</evidence>
<accession>A0AAD5GI31</accession>
<proteinExistence type="predicted"/>
<feature type="compositionally biased region" description="Low complexity" evidence="1">
    <location>
        <begin position="21"/>
        <end position="34"/>
    </location>
</feature>
<evidence type="ECO:0000313" key="2">
    <source>
        <dbReference type="EMBL" id="KAI7742089.1"/>
    </source>
</evidence>
<dbReference type="AlphaFoldDB" id="A0AAD5GI31"/>
<name>A0AAD5GI31_AMBAR</name>
<comment type="caution">
    <text evidence="2">The sequence shown here is derived from an EMBL/GenBank/DDBJ whole genome shotgun (WGS) entry which is preliminary data.</text>
</comment>
<evidence type="ECO:0000313" key="3">
    <source>
        <dbReference type="Proteomes" id="UP001206925"/>
    </source>
</evidence>
<keyword evidence="3" id="KW-1185">Reference proteome</keyword>
<feature type="non-terminal residue" evidence="2">
    <location>
        <position position="64"/>
    </location>
</feature>
<protein>
    <submittedName>
        <fullName evidence="2">Uncharacterized protein</fullName>
    </submittedName>
</protein>